<feature type="signal peptide" evidence="1">
    <location>
        <begin position="1"/>
        <end position="23"/>
    </location>
</feature>
<comment type="caution">
    <text evidence="2">The sequence shown here is derived from an EMBL/GenBank/DDBJ whole genome shotgun (WGS) entry which is preliminary data.</text>
</comment>
<dbReference type="AlphaFoldDB" id="A0A3E1BIV5"/>
<evidence type="ECO:0000256" key="1">
    <source>
        <dbReference type="SAM" id="SignalP"/>
    </source>
</evidence>
<dbReference type="Proteomes" id="UP000256748">
    <property type="component" value="Unassembled WGS sequence"/>
</dbReference>
<proteinExistence type="predicted"/>
<feature type="chain" id="PRO_5017661916" evidence="1">
    <location>
        <begin position="24"/>
        <end position="102"/>
    </location>
</feature>
<dbReference type="EMBL" id="NAOO01000018">
    <property type="protein sequence ID" value="RFB92271.1"/>
    <property type="molecule type" value="Genomic_DNA"/>
</dbReference>
<organism evidence="2 3">
    <name type="scientific">Rhizobium leguminosarum bv. trifolii</name>
    <dbReference type="NCBI Taxonomy" id="386"/>
    <lineage>
        <taxon>Bacteria</taxon>
        <taxon>Pseudomonadati</taxon>
        <taxon>Pseudomonadota</taxon>
        <taxon>Alphaproteobacteria</taxon>
        <taxon>Hyphomicrobiales</taxon>
        <taxon>Rhizobiaceae</taxon>
        <taxon>Rhizobium/Agrobacterium group</taxon>
        <taxon>Rhizobium</taxon>
    </lineage>
</organism>
<gene>
    <name evidence="2" type="ORF">B5K10_15750</name>
</gene>
<name>A0A3E1BIV5_RHILT</name>
<sequence>MMRCVGLFALAIFAISVAGQASAEMNSARRNQASGLAQIIAFSKTCSYEIDQDALARYFVDTGLSDPEALSYIHNAVVLVSEPGASECTITKATAKSLGLLK</sequence>
<protein>
    <submittedName>
        <fullName evidence="2">Uncharacterized protein</fullName>
    </submittedName>
</protein>
<evidence type="ECO:0000313" key="3">
    <source>
        <dbReference type="Proteomes" id="UP000256748"/>
    </source>
</evidence>
<reference evidence="2 3" key="1">
    <citation type="submission" date="2017-03" db="EMBL/GenBank/DDBJ databases">
        <title>Genome analysis of Rhizobial strains effectives or ineffectives for nitrogen fixation isolated from bean seeds.</title>
        <authorList>
            <person name="Peralta H."/>
            <person name="Aguilar-Vera A."/>
            <person name="Mora Y."/>
            <person name="Vargas-Lagunas C."/>
            <person name="Girard L."/>
            <person name="Mora J."/>
        </authorList>
    </citation>
    <scope>NUCLEOTIDE SEQUENCE [LARGE SCALE GENOMIC DNA]</scope>
    <source>
        <strain evidence="2 3">CCGM5</strain>
    </source>
</reference>
<accession>A0A3E1BIV5</accession>
<evidence type="ECO:0000313" key="2">
    <source>
        <dbReference type="EMBL" id="RFB92271.1"/>
    </source>
</evidence>
<keyword evidence="1" id="KW-0732">Signal</keyword>